<evidence type="ECO:0000256" key="5">
    <source>
        <dbReference type="ARBA" id="ARBA00023136"/>
    </source>
</evidence>
<evidence type="ECO:0000313" key="8">
    <source>
        <dbReference type="EMBL" id="MDQ0425435.1"/>
    </source>
</evidence>
<feature type="transmembrane region" description="Helical" evidence="7">
    <location>
        <begin position="245"/>
        <end position="266"/>
    </location>
</feature>
<dbReference type="RefSeq" id="WP_070319901.1">
    <property type="nucleotide sequence ID" value="NZ_JAUSVM010000001.1"/>
</dbReference>
<feature type="transmembrane region" description="Helical" evidence="7">
    <location>
        <begin position="36"/>
        <end position="62"/>
    </location>
</feature>
<keyword evidence="3 7" id="KW-0812">Transmembrane</keyword>
<feature type="transmembrane region" description="Helical" evidence="7">
    <location>
        <begin position="172"/>
        <end position="189"/>
    </location>
</feature>
<protein>
    <submittedName>
        <fullName evidence="8">L-lysine exporter family protein LysE/ArgO</fullName>
    </submittedName>
</protein>
<feature type="region of interest" description="Disordered" evidence="6">
    <location>
        <begin position="141"/>
        <end position="165"/>
    </location>
</feature>
<reference evidence="8 9" key="1">
    <citation type="submission" date="2023-07" db="EMBL/GenBank/DDBJ databases">
        <title>Sequencing the genomes of 1000 actinobacteria strains.</title>
        <authorList>
            <person name="Klenk H.-P."/>
        </authorList>
    </citation>
    <scope>NUCLEOTIDE SEQUENCE [LARGE SCALE GENOMIC DNA]</scope>
    <source>
        <strain evidence="8 9">DSM 14785</strain>
    </source>
</reference>
<dbReference type="PANTHER" id="PTHR30086">
    <property type="entry name" value="ARGININE EXPORTER PROTEIN ARGO"/>
    <property type="match status" value="1"/>
</dbReference>
<dbReference type="PANTHER" id="PTHR30086:SF20">
    <property type="entry name" value="ARGININE EXPORTER PROTEIN ARGO-RELATED"/>
    <property type="match status" value="1"/>
</dbReference>
<accession>A0ABU0GJ78</accession>
<keyword evidence="4 7" id="KW-1133">Transmembrane helix</keyword>
<evidence type="ECO:0000313" key="9">
    <source>
        <dbReference type="Proteomes" id="UP001240250"/>
    </source>
</evidence>
<dbReference type="Pfam" id="PF01810">
    <property type="entry name" value="LysE"/>
    <property type="match status" value="1"/>
</dbReference>
<keyword evidence="5 7" id="KW-0472">Membrane</keyword>
<feature type="transmembrane region" description="Helical" evidence="7">
    <location>
        <begin position="209"/>
        <end position="233"/>
    </location>
</feature>
<dbReference type="InterPro" id="IPR001123">
    <property type="entry name" value="LeuE-type"/>
</dbReference>
<dbReference type="Proteomes" id="UP001240250">
    <property type="component" value="Unassembled WGS sequence"/>
</dbReference>
<comment type="caution">
    <text evidence="8">The sequence shown here is derived from an EMBL/GenBank/DDBJ whole genome shotgun (WGS) entry which is preliminary data.</text>
</comment>
<evidence type="ECO:0000256" key="3">
    <source>
        <dbReference type="ARBA" id="ARBA00022692"/>
    </source>
</evidence>
<evidence type="ECO:0000256" key="1">
    <source>
        <dbReference type="ARBA" id="ARBA00004651"/>
    </source>
</evidence>
<dbReference type="EMBL" id="JAUSVM010000001">
    <property type="protein sequence ID" value="MDQ0425435.1"/>
    <property type="molecule type" value="Genomic_DNA"/>
</dbReference>
<evidence type="ECO:0000256" key="6">
    <source>
        <dbReference type="SAM" id="MobiDB-lite"/>
    </source>
</evidence>
<evidence type="ECO:0000256" key="2">
    <source>
        <dbReference type="ARBA" id="ARBA00022475"/>
    </source>
</evidence>
<evidence type="ECO:0000256" key="4">
    <source>
        <dbReference type="ARBA" id="ARBA00022989"/>
    </source>
</evidence>
<feature type="transmembrane region" description="Helical" evidence="7">
    <location>
        <begin position="68"/>
        <end position="88"/>
    </location>
</feature>
<sequence length="267" mass="26140">MWTSALAGLGFGLALIVAIGAQNAHVLRQGLRREHVGAVVAVCAASDVVLIVVGTAGVGGTIAASRTLTVVMTVLGAGVLLTYGALAARRAVRGGETLVVEPVPVAAGAAPGGAPLVAVGAGAGDPPAEAAVDGGAALPAATGDGRVARERGGDGGTGTTATGARPGGRVRLGAVVATTLALTWLNPHVYLDTVVLLGSVAAGHGDARWWFAAGACVGSVVWFTALGYGAALLRPVFARPAAWRVLDAVIAAVMATIATTLVLDLLA</sequence>
<keyword evidence="2" id="KW-1003">Cell membrane</keyword>
<evidence type="ECO:0000256" key="7">
    <source>
        <dbReference type="SAM" id="Phobius"/>
    </source>
</evidence>
<feature type="transmembrane region" description="Helical" evidence="7">
    <location>
        <begin position="6"/>
        <end position="24"/>
    </location>
</feature>
<comment type="subcellular location">
    <subcellularLocation>
        <location evidence="1">Cell membrane</location>
        <topology evidence="1">Multi-pass membrane protein</topology>
    </subcellularLocation>
</comment>
<name>A0ABU0GJ78_9CELL</name>
<gene>
    <name evidence="8" type="ORF">JO380_001816</name>
</gene>
<keyword evidence="9" id="KW-1185">Reference proteome</keyword>
<proteinExistence type="predicted"/>
<organism evidence="8 9">
    <name type="scientific">Cellulomonas iranensis</name>
    <dbReference type="NCBI Taxonomy" id="76862"/>
    <lineage>
        <taxon>Bacteria</taxon>
        <taxon>Bacillati</taxon>
        <taxon>Actinomycetota</taxon>
        <taxon>Actinomycetes</taxon>
        <taxon>Micrococcales</taxon>
        <taxon>Cellulomonadaceae</taxon>
        <taxon>Cellulomonas</taxon>
    </lineage>
</organism>